<reference evidence="1" key="1">
    <citation type="submission" date="2013-08" db="EMBL/GenBank/DDBJ databases">
        <authorList>
            <person name="Mendez C."/>
            <person name="Richter M."/>
            <person name="Ferrer M."/>
            <person name="Sanchez J."/>
        </authorList>
    </citation>
    <scope>NUCLEOTIDE SEQUENCE</scope>
</reference>
<reference evidence="1" key="2">
    <citation type="journal article" date="2014" name="ISME J.">
        <title>Microbial stratification in low pH oxic and suboxic macroscopic growths along an acid mine drainage.</title>
        <authorList>
            <person name="Mendez-Garcia C."/>
            <person name="Mesa V."/>
            <person name="Sprenger R.R."/>
            <person name="Richter M."/>
            <person name="Diez M.S."/>
            <person name="Solano J."/>
            <person name="Bargiela R."/>
            <person name="Golyshina O.V."/>
            <person name="Manteca A."/>
            <person name="Ramos J.L."/>
            <person name="Gallego J.R."/>
            <person name="Llorente I."/>
            <person name="Martins Dos Santos V.A."/>
            <person name="Jensen O.N."/>
            <person name="Pelaez A.I."/>
            <person name="Sanchez J."/>
            <person name="Ferrer M."/>
        </authorList>
    </citation>
    <scope>NUCLEOTIDE SEQUENCE</scope>
</reference>
<dbReference type="EMBL" id="AUZY01009715">
    <property type="protein sequence ID" value="EQD41218.1"/>
    <property type="molecule type" value="Genomic_DNA"/>
</dbReference>
<name>T0Z888_9ZZZZ</name>
<sequence length="234" mass="26415">MAKRIATNVSSGKFLIFFDSSLSYSIEFADIIASYLRSGEKAVLLSDLIVMPRELFFNAGGFRDLSYAEDVDLLARVYRSANIIAYPVLGCKMLVTQGIPLFSIPTGPGSRLSEPGFKIRKAQWDQILACNYRISDINGFVGEEDNPGFLTRFITKVQFFFARRFGMSPTVHDQNNFLFLMDKILESLVLKDYMRFEGISMKPMLSMPGTMRQYLAGASVAWKSNEIDNMLTLQ</sequence>
<evidence type="ECO:0000313" key="1">
    <source>
        <dbReference type="EMBL" id="EQD41218.1"/>
    </source>
</evidence>
<proteinExistence type="predicted"/>
<protein>
    <submittedName>
        <fullName evidence="1">Uncharacterized protein</fullName>
    </submittedName>
</protein>
<comment type="caution">
    <text evidence="1">The sequence shown here is derived from an EMBL/GenBank/DDBJ whole genome shotgun (WGS) entry which is preliminary data.</text>
</comment>
<gene>
    <name evidence="1" type="ORF">B1B_14640</name>
</gene>
<dbReference type="AlphaFoldDB" id="T0Z888"/>
<organism evidence="1">
    <name type="scientific">mine drainage metagenome</name>
    <dbReference type="NCBI Taxonomy" id="410659"/>
    <lineage>
        <taxon>unclassified sequences</taxon>
        <taxon>metagenomes</taxon>
        <taxon>ecological metagenomes</taxon>
    </lineage>
</organism>
<accession>T0Z888</accession>